<evidence type="ECO:0000313" key="3">
    <source>
        <dbReference type="Proteomes" id="UP000027138"/>
    </source>
</evidence>
<dbReference type="AlphaFoldDB" id="A0A067KGG2"/>
<dbReference type="EMBL" id="KK914632">
    <property type="protein sequence ID" value="KDP31345.1"/>
    <property type="molecule type" value="Genomic_DNA"/>
</dbReference>
<feature type="compositionally biased region" description="Basic and acidic residues" evidence="1">
    <location>
        <begin position="129"/>
        <end position="144"/>
    </location>
</feature>
<keyword evidence="3" id="KW-1185">Reference proteome</keyword>
<gene>
    <name evidence="2" type="ORF">JCGZ_11721</name>
</gene>
<dbReference type="STRING" id="180498.A0A067KGG2"/>
<proteinExistence type="predicted"/>
<name>A0A067KGG2_JATCU</name>
<accession>A0A067KGG2</accession>
<dbReference type="PANTHER" id="PTHR34786:SF1">
    <property type="entry name" value="OS09G0504900 PROTEIN"/>
    <property type="match status" value="1"/>
</dbReference>
<sequence>MVEPMLKAATIQHGLFSLPKEAISKITQEGIEVFREYYPSNMEFFTLECLWKRGKFILLERTHKSNIKVQDVDLGDGSVKTSALQYKSIESFLGEGRIPCIKEDNKDLFAEPCIENENRMEVEGGVDVGLRHDPADVGTSEEKLPPAGSPLSTSTSSPSSKPLTPKSVAKYVGFVSIKRPATSKAPFISVKRPASVTNIHYEEDGKDSSNKGDSFFNLLTGENLKDSLF</sequence>
<evidence type="ECO:0000256" key="1">
    <source>
        <dbReference type="SAM" id="MobiDB-lite"/>
    </source>
</evidence>
<organism evidence="2 3">
    <name type="scientific">Jatropha curcas</name>
    <name type="common">Barbados nut</name>
    <dbReference type="NCBI Taxonomy" id="180498"/>
    <lineage>
        <taxon>Eukaryota</taxon>
        <taxon>Viridiplantae</taxon>
        <taxon>Streptophyta</taxon>
        <taxon>Embryophyta</taxon>
        <taxon>Tracheophyta</taxon>
        <taxon>Spermatophyta</taxon>
        <taxon>Magnoliopsida</taxon>
        <taxon>eudicotyledons</taxon>
        <taxon>Gunneridae</taxon>
        <taxon>Pentapetalae</taxon>
        <taxon>rosids</taxon>
        <taxon>fabids</taxon>
        <taxon>Malpighiales</taxon>
        <taxon>Euphorbiaceae</taxon>
        <taxon>Crotonoideae</taxon>
        <taxon>Jatropheae</taxon>
        <taxon>Jatropha</taxon>
    </lineage>
</organism>
<dbReference type="PANTHER" id="PTHR34786">
    <property type="entry name" value="OS09G0504900 PROTEIN"/>
    <property type="match status" value="1"/>
</dbReference>
<reference evidence="2 3" key="1">
    <citation type="journal article" date="2014" name="PLoS ONE">
        <title>Global Analysis of Gene Expression Profiles in Physic Nut (Jatropha curcas L.) Seedlings Exposed to Salt Stress.</title>
        <authorList>
            <person name="Zhang L."/>
            <person name="Zhang C."/>
            <person name="Wu P."/>
            <person name="Chen Y."/>
            <person name="Li M."/>
            <person name="Jiang H."/>
            <person name="Wu G."/>
        </authorList>
    </citation>
    <scope>NUCLEOTIDE SEQUENCE [LARGE SCALE GENOMIC DNA]</scope>
    <source>
        <strain evidence="3">cv. GZQX0401</strain>
        <tissue evidence="2">Young leaves</tissue>
    </source>
</reference>
<feature type="region of interest" description="Disordered" evidence="1">
    <location>
        <begin position="125"/>
        <end position="164"/>
    </location>
</feature>
<feature type="compositionally biased region" description="Low complexity" evidence="1">
    <location>
        <begin position="149"/>
        <end position="164"/>
    </location>
</feature>
<dbReference type="OrthoDB" id="114080at2759"/>
<evidence type="ECO:0000313" key="2">
    <source>
        <dbReference type="EMBL" id="KDP31345.1"/>
    </source>
</evidence>
<dbReference type="Proteomes" id="UP000027138">
    <property type="component" value="Unassembled WGS sequence"/>
</dbReference>
<protein>
    <submittedName>
        <fullName evidence="2">Uncharacterized protein</fullName>
    </submittedName>
</protein>